<keyword evidence="12 18" id="KW-0067">ATP-binding</keyword>
<dbReference type="SUPFAM" id="SSF53244">
    <property type="entry name" value="MurD-like peptide ligases, peptide-binding domain"/>
    <property type="match status" value="1"/>
</dbReference>
<evidence type="ECO:0000256" key="4">
    <source>
        <dbReference type="ARBA" id="ARBA00008276"/>
    </source>
</evidence>
<organism evidence="21 22">
    <name type="scientific">Planifilum fulgidum</name>
    <dbReference type="NCBI Taxonomy" id="201973"/>
    <lineage>
        <taxon>Bacteria</taxon>
        <taxon>Bacillati</taxon>
        <taxon>Bacillota</taxon>
        <taxon>Bacilli</taxon>
        <taxon>Bacillales</taxon>
        <taxon>Thermoactinomycetaceae</taxon>
        <taxon>Planifilum</taxon>
    </lineage>
</organism>
<dbReference type="AlphaFoldDB" id="A0A1I2MHI1"/>
<dbReference type="NCBIfam" id="TIGR01499">
    <property type="entry name" value="folC"/>
    <property type="match status" value="1"/>
</dbReference>
<dbReference type="RefSeq" id="WP_143085253.1">
    <property type="nucleotide sequence ID" value="NZ_FOOK01000008.1"/>
</dbReference>
<dbReference type="InterPro" id="IPR036565">
    <property type="entry name" value="Mur-like_cat_sf"/>
</dbReference>
<dbReference type="EC" id="6.3.2.17" evidence="7"/>
<evidence type="ECO:0000256" key="14">
    <source>
        <dbReference type="ARBA" id="ARBA00022909"/>
    </source>
</evidence>
<gene>
    <name evidence="21" type="ORF">SAMN04488025_10870</name>
</gene>
<comment type="similarity">
    <text evidence="4 18">Belongs to the folylpolyglutamate synthase family.</text>
</comment>
<evidence type="ECO:0000256" key="6">
    <source>
        <dbReference type="ARBA" id="ARBA00013023"/>
    </source>
</evidence>
<evidence type="ECO:0000256" key="12">
    <source>
        <dbReference type="ARBA" id="ARBA00022840"/>
    </source>
</evidence>
<dbReference type="Proteomes" id="UP000198661">
    <property type="component" value="Unassembled WGS sequence"/>
</dbReference>
<evidence type="ECO:0000256" key="18">
    <source>
        <dbReference type="PIRNR" id="PIRNR001563"/>
    </source>
</evidence>
<evidence type="ECO:0000256" key="1">
    <source>
        <dbReference type="ARBA" id="ARBA00001946"/>
    </source>
</evidence>
<comment type="catalytic activity">
    <reaction evidence="16">
        <text>(6S)-5,6,7,8-tetrahydrofolyl-(gamma-L-Glu)(n) + L-glutamate + ATP = (6S)-5,6,7,8-tetrahydrofolyl-(gamma-L-Glu)(n+1) + ADP + phosphate + H(+)</text>
        <dbReference type="Rhea" id="RHEA:10580"/>
        <dbReference type="Rhea" id="RHEA-COMP:14738"/>
        <dbReference type="Rhea" id="RHEA-COMP:14740"/>
        <dbReference type="ChEBI" id="CHEBI:15378"/>
        <dbReference type="ChEBI" id="CHEBI:29985"/>
        <dbReference type="ChEBI" id="CHEBI:30616"/>
        <dbReference type="ChEBI" id="CHEBI:43474"/>
        <dbReference type="ChEBI" id="CHEBI:141005"/>
        <dbReference type="ChEBI" id="CHEBI:456216"/>
        <dbReference type="EC" id="6.3.2.17"/>
    </reaction>
</comment>
<accession>A0A1I2MHI1</accession>
<evidence type="ECO:0000256" key="3">
    <source>
        <dbReference type="ARBA" id="ARBA00005150"/>
    </source>
</evidence>
<comment type="pathway">
    <text evidence="3">Cofactor biosynthesis; tetrahydrofolylpolyglutamate biosynthesis.</text>
</comment>
<evidence type="ECO:0000256" key="17">
    <source>
        <dbReference type="ARBA" id="ARBA00049161"/>
    </source>
</evidence>
<evidence type="ECO:0000256" key="11">
    <source>
        <dbReference type="ARBA" id="ARBA00022741"/>
    </source>
</evidence>
<reference evidence="21 22" key="1">
    <citation type="submission" date="2016-10" db="EMBL/GenBank/DDBJ databases">
        <authorList>
            <person name="de Groot N.N."/>
        </authorList>
    </citation>
    <scope>NUCLEOTIDE SEQUENCE [LARGE SCALE GENOMIC DNA]</scope>
    <source>
        <strain evidence="21 22">DSM 44945</strain>
    </source>
</reference>
<keyword evidence="14" id="KW-0289">Folate biosynthesis</keyword>
<dbReference type="InterPro" id="IPR004101">
    <property type="entry name" value="Mur_ligase_C"/>
</dbReference>
<evidence type="ECO:0000256" key="10">
    <source>
        <dbReference type="ARBA" id="ARBA00022723"/>
    </source>
</evidence>
<dbReference type="GO" id="GO:0046656">
    <property type="term" value="P:folic acid biosynthetic process"/>
    <property type="evidence" value="ECO:0007669"/>
    <property type="project" value="UniProtKB-KW"/>
</dbReference>
<evidence type="ECO:0000256" key="5">
    <source>
        <dbReference type="ARBA" id="ARBA00011245"/>
    </source>
</evidence>
<dbReference type="OrthoDB" id="9809356at2"/>
<dbReference type="InterPro" id="IPR018109">
    <property type="entry name" value="Folylpolyglutamate_synth_CS"/>
</dbReference>
<evidence type="ECO:0000259" key="19">
    <source>
        <dbReference type="Pfam" id="PF02875"/>
    </source>
</evidence>
<sequence length="447" mass="49835">MAQERFVTKEDVFNWMEQGCASGIQPGLERMNWALERLGHPERRLKFIHIAGTNGKGSTAAMIAQVLKKAGYSTGMFVSPYVTEWNERISVDGRPIPESSFVRWAEQLRPLAEEMDREVGKPTPFEFWTLLALCYFAREAVPWFVVWEAGLGGRLDSTNVVFPLVSVITNVGLDHIHLLGNTPGKIAEEKAGIIKPGVPVVSGAEDPDAISVIEKRAKENKSDLYLLHRDFWAEILESGPGGQRLRFGNVYRTLSDLQLPLHGEHQVKNAAVALMTLDLLRQFYAAVLEDEDIREGLSATVWPGRLEKAADRPDIWLDGAHNREAARALAESVRAIRRSHTYERLHLMLAVSADKEVDEILTPLLPLADSVMVTRADISRALPVEQLADAVRRMAPEMEVKKAPTAAEGLRRLREEAGSGDMILVTGSLFLVSEVRSMLMTNKEQGW</sequence>
<evidence type="ECO:0000313" key="22">
    <source>
        <dbReference type="Proteomes" id="UP000198661"/>
    </source>
</evidence>
<evidence type="ECO:0000259" key="20">
    <source>
        <dbReference type="Pfam" id="PF08245"/>
    </source>
</evidence>
<dbReference type="STRING" id="201973.SAMN04488025_10870"/>
<comment type="catalytic activity">
    <reaction evidence="17">
        <text>7,8-dihydropteroate + L-glutamate + ATP = 7,8-dihydrofolate + ADP + phosphate + H(+)</text>
        <dbReference type="Rhea" id="RHEA:23584"/>
        <dbReference type="ChEBI" id="CHEBI:15378"/>
        <dbReference type="ChEBI" id="CHEBI:17839"/>
        <dbReference type="ChEBI" id="CHEBI:29985"/>
        <dbReference type="ChEBI" id="CHEBI:30616"/>
        <dbReference type="ChEBI" id="CHEBI:43474"/>
        <dbReference type="ChEBI" id="CHEBI:57451"/>
        <dbReference type="ChEBI" id="CHEBI:456216"/>
        <dbReference type="EC" id="6.3.2.12"/>
    </reaction>
</comment>
<dbReference type="InterPro" id="IPR001645">
    <property type="entry name" value="Folylpolyglutamate_synth"/>
</dbReference>
<dbReference type="Pfam" id="PF02875">
    <property type="entry name" value="Mur_ligase_C"/>
    <property type="match status" value="1"/>
</dbReference>
<protein>
    <recommendedName>
        <fullName evidence="8">Dihydrofolate synthase/folylpolyglutamate synthase</fullName>
        <ecNumber evidence="6">6.3.2.12</ecNumber>
        <ecNumber evidence="7">6.3.2.17</ecNumber>
    </recommendedName>
    <alternativeName>
        <fullName evidence="15">Tetrahydrofolylpolyglutamate synthase</fullName>
    </alternativeName>
</protein>
<dbReference type="InterPro" id="IPR036615">
    <property type="entry name" value="Mur_ligase_C_dom_sf"/>
</dbReference>
<keyword evidence="13" id="KW-0460">Magnesium</keyword>
<dbReference type="GO" id="GO:0005737">
    <property type="term" value="C:cytoplasm"/>
    <property type="evidence" value="ECO:0007669"/>
    <property type="project" value="TreeGrafter"/>
</dbReference>
<name>A0A1I2MHI1_9BACL</name>
<evidence type="ECO:0000256" key="2">
    <source>
        <dbReference type="ARBA" id="ARBA00004799"/>
    </source>
</evidence>
<dbReference type="Gene3D" id="3.90.190.20">
    <property type="entry name" value="Mur ligase, C-terminal domain"/>
    <property type="match status" value="1"/>
</dbReference>
<evidence type="ECO:0000256" key="16">
    <source>
        <dbReference type="ARBA" id="ARBA00047493"/>
    </source>
</evidence>
<evidence type="ECO:0000256" key="13">
    <source>
        <dbReference type="ARBA" id="ARBA00022842"/>
    </source>
</evidence>
<evidence type="ECO:0000313" key="21">
    <source>
        <dbReference type="EMBL" id="SFF90944.1"/>
    </source>
</evidence>
<keyword evidence="22" id="KW-1185">Reference proteome</keyword>
<keyword evidence="11 18" id="KW-0547">Nucleotide-binding</keyword>
<keyword evidence="10" id="KW-0479">Metal-binding</keyword>
<feature type="domain" description="Mur ligase C-terminal" evidence="19">
    <location>
        <begin position="304"/>
        <end position="428"/>
    </location>
</feature>
<evidence type="ECO:0000256" key="7">
    <source>
        <dbReference type="ARBA" id="ARBA00013025"/>
    </source>
</evidence>
<keyword evidence="9 18" id="KW-0436">Ligase</keyword>
<dbReference type="FunFam" id="3.40.1190.10:FF:000004">
    <property type="entry name" value="Dihydrofolate synthase/folylpolyglutamate synthase"/>
    <property type="match status" value="1"/>
</dbReference>
<dbReference type="InterPro" id="IPR013221">
    <property type="entry name" value="Mur_ligase_cen"/>
</dbReference>
<dbReference type="SUPFAM" id="SSF53623">
    <property type="entry name" value="MurD-like peptide ligases, catalytic domain"/>
    <property type="match status" value="1"/>
</dbReference>
<comment type="subunit">
    <text evidence="5">Monomer.</text>
</comment>
<dbReference type="PROSITE" id="PS01011">
    <property type="entry name" value="FOLYLPOLYGLU_SYNT_1"/>
    <property type="match status" value="1"/>
</dbReference>
<evidence type="ECO:0000256" key="8">
    <source>
        <dbReference type="ARBA" id="ARBA00019357"/>
    </source>
</evidence>
<dbReference type="GO" id="GO:0004326">
    <property type="term" value="F:tetrahydrofolylpolyglutamate synthase activity"/>
    <property type="evidence" value="ECO:0007669"/>
    <property type="project" value="UniProtKB-EC"/>
</dbReference>
<dbReference type="PANTHER" id="PTHR11136">
    <property type="entry name" value="FOLYLPOLYGLUTAMATE SYNTHASE-RELATED"/>
    <property type="match status" value="1"/>
</dbReference>
<dbReference type="GO" id="GO:0005524">
    <property type="term" value="F:ATP binding"/>
    <property type="evidence" value="ECO:0007669"/>
    <property type="project" value="UniProtKB-KW"/>
</dbReference>
<evidence type="ECO:0000256" key="15">
    <source>
        <dbReference type="ARBA" id="ARBA00030592"/>
    </source>
</evidence>
<dbReference type="Pfam" id="PF08245">
    <property type="entry name" value="Mur_ligase_M"/>
    <property type="match status" value="1"/>
</dbReference>
<proteinExistence type="inferred from homology"/>
<comment type="cofactor">
    <cofactor evidence="1">
        <name>Mg(2+)</name>
        <dbReference type="ChEBI" id="CHEBI:18420"/>
    </cofactor>
</comment>
<dbReference type="PIRSF" id="PIRSF001563">
    <property type="entry name" value="Folylpolyglu_synth"/>
    <property type="match status" value="1"/>
</dbReference>
<dbReference type="GO" id="GO:0046872">
    <property type="term" value="F:metal ion binding"/>
    <property type="evidence" value="ECO:0007669"/>
    <property type="project" value="UniProtKB-KW"/>
</dbReference>
<comment type="pathway">
    <text evidence="2">Cofactor biosynthesis; tetrahydrofolate biosynthesis; 7,8-dihydrofolate from 2-amino-4-hydroxy-6-hydroxymethyl-7,8-dihydropteridine diphosphate and 4-aminobenzoate: step 2/2.</text>
</comment>
<dbReference type="Gene3D" id="3.40.1190.10">
    <property type="entry name" value="Mur-like, catalytic domain"/>
    <property type="match status" value="1"/>
</dbReference>
<evidence type="ECO:0000256" key="9">
    <source>
        <dbReference type="ARBA" id="ARBA00022598"/>
    </source>
</evidence>
<feature type="domain" description="Mur ligase central" evidence="20">
    <location>
        <begin position="50"/>
        <end position="276"/>
    </location>
</feature>
<dbReference type="EC" id="6.3.2.12" evidence="6"/>
<dbReference type="EMBL" id="FOOK01000008">
    <property type="protein sequence ID" value="SFF90944.1"/>
    <property type="molecule type" value="Genomic_DNA"/>
</dbReference>
<dbReference type="GO" id="GO:0008841">
    <property type="term" value="F:dihydrofolate synthase activity"/>
    <property type="evidence" value="ECO:0007669"/>
    <property type="project" value="UniProtKB-EC"/>
</dbReference>
<dbReference type="PANTHER" id="PTHR11136:SF0">
    <property type="entry name" value="DIHYDROFOLATE SYNTHETASE-RELATED"/>
    <property type="match status" value="1"/>
</dbReference>